<organism evidence="1 2">
    <name type="scientific">Flavobacterium zhoui</name>
    <dbReference type="NCBI Taxonomy" id="3230414"/>
    <lineage>
        <taxon>Bacteria</taxon>
        <taxon>Pseudomonadati</taxon>
        <taxon>Bacteroidota</taxon>
        <taxon>Flavobacteriia</taxon>
        <taxon>Flavobacteriales</taxon>
        <taxon>Flavobacteriaceae</taxon>
        <taxon>Flavobacterium</taxon>
    </lineage>
</organism>
<keyword evidence="2" id="KW-1185">Reference proteome</keyword>
<gene>
    <name evidence="1" type="ORF">ACFX5F_06170</name>
</gene>
<dbReference type="EMBL" id="JBHZPY010000004">
    <property type="protein sequence ID" value="MFE3870805.1"/>
    <property type="molecule type" value="Genomic_DNA"/>
</dbReference>
<sequence length="92" mass="11325">MNMHYHLGHLMDHFNSNEKKGQIGFHLRQIVHKYNDEKLTIDKSNEKILKKIISRMLKYDKGYWEKENWEYKILFYSLYGLLEPNRSDLHNR</sequence>
<reference evidence="1 2" key="1">
    <citation type="submission" date="2024-06" db="EMBL/GenBank/DDBJ databases">
        <title>Flavobacterium spp. isolated from glacier.</title>
        <authorList>
            <person name="Han D."/>
        </authorList>
    </citation>
    <scope>NUCLEOTIDE SEQUENCE [LARGE SCALE GENOMIC DNA]</scope>
    <source>
        <strain evidence="1 2">ZS1P70</strain>
    </source>
</reference>
<evidence type="ECO:0000313" key="2">
    <source>
        <dbReference type="Proteomes" id="UP001600107"/>
    </source>
</evidence>
<comment type="caution">
    <text evidence="1">The sequence shown here is derived from an EMBL/GenBank/DDBJ whole genome shotgun (WGS) entry which is preliminary data.</text>
</comment>
<dbReference type="RefSeq" id="WP_379850938.1">
    <property type="nucleotide sequence ID" value="NZ_JBHZPY010000004.1"/>
</dbReference>
<accession>A0ABW6I3E7</accession>
<dbReference type="Proteomes" id="UP001600107">
    <property type="component" value="Unassembled WGS sequence"/>
</dbReference>
<proteinExistence type="predicted"/>
<name>A0ABW6I3E7_9FLAO</name>
<protein>
    <submittedName>
        <fullName evidence="1">Uncharacterized protein</fullName>
    </submittedName>
</protein>
<evidence type="ECO:0000313" key="1">
    <source>
        <dbReference type="EMBL" id="MFE3870805.1"/>
    </source>
</evidence>